<dbReference type="RefSeq" id="WP_089162243.1">
    <property type="nucleotide sequence ID" value="NZ_MTHB01000123.1"/>
</dbReference>
<dbReference type="AlphaFoldDB" id="A0A226X055"/>
<gene>
    <name evidence="2" type="ORF">BSU04_21020</name>
</gene>
<name>A0A226X055_CABSO</name>
<keyword evidence="1" id="KW-0732">Signal</keyword>
<evidence type="ECO:0000313" key="2">
    <source>
        <dbReference type="EMBL" id="OXC76499.1"/>
    </source>
</evidence>
<feature type="signal peptide" evidence="1">
    <location>
        <begin position="1"/>
        <end position="26"/>
    </location>
</feature>
<comment type="caution">
    <text evidence="2">The sequence shown here is derived from an EMBL/GenBank/DDBJ whole genome shotgun (WGS) entry which is preliminary data.</text>
</comment>
<dbReference type="Proteomes" id="UP000214720">
    <property type="component" value="Unassembled WGS sequence"/>
</dbReference>
<accession>A0A226X055</accession>
<dbReference type="OrthoDB" id="8978398at2"/>
<reference evidence="3" key="1">
    <citation type="submission" date="2017-01" db="EMBL/GenBank/DDBJ databases">
        <title>Genome Analysis of Deinococcus marmoris KOPRI26562.</title>
        <authorList>
            <person name="Kim J.H."/>
            <person name="Oh H.-M."/>
        </authorList>
    </citation>
    <scope>NUCLEOTIDE SEQUENCE [LARGE SCALE GENOMIC DNA]</scope>
    <source>
        <strain evidence="3">PAMC 26633</strain>
    </source>
</reference>
<evidence type="ECO:0000313" key="3">
    <source>
        <dbReference type="Proteomes" id="UP000214720"/>
    </source>
</evidence>
<feature type="chain" id="PRO_5011968672" description="Lipoprotein" evidence="1">
    <location>
        <begin position="27"/>
        <end position="472"/>
    </location>
</feature>
<evidence type="ECO:0008006" key="4">
    <source>
        <dbReference type="Google" id="ProtNLM"/>
    </source>
</evidence>
<evidence type="ECO:0000256" key="1">
    <source>
        <dbReference type="SAM" id="SignalP"/>
    </source>
</evidence>
<dbReference type="EMBL" id="MTHB01000123">
    <property type="protein sequence ID" value="OXC76499.1"/>
    <property type="molecule type" value="Genomic_DNA"/>
</dbReference>
<protein>
    <recommendedName>
        <fullName evidence="4">Lipoprotein</fullName>
    </recommendedName>
</protein>
<organism evidence="2 3">
    <name type="scientific">Caballeronia sordidicola</name>
    <name type="common">Burkholderia sordidicola</name>
    <dbReference type="NCBI Taxonomy" id="196367"/>
    <lineage>
        <taxon>Bacteria</taxon>
        <taxon>Pseudomonadati</taxon>
        <taxon>Pseudomonadota</taxon>
        <taxon>Betaproteobacteria</taxon>
        <taxon>Burkholderiales</taxon>
        <taxon>Burkholderiaceae</taxon>
        <taxon>Caballeronia</taxon>
    </lineage>
</organism>
<sequence length="472" mass="52361">MSRDQRFKYWGHAALLSFALGNNADAQTVNPENQVMQFSYTTNGAADGSINTYGNNEISVSEDKLRVQIGDSDGDRNVAGIGIYEMKLINQDLEDARKLGELLCSPKDLKSDVTIPDLYIAKCGGESRSSYVRDFSRDVATKIFNLMNKLKDAGVQGGRKIVKLDVSLLSIDRAKDGFLVSVRFINGGDYPIKFKTPDKWDNRIGKDSLGVSDTKSGMSAKFGLDLAGQTLVDPAQFPDREVNLAPHSVVDLKVKTNNIDKFSAGTYDLYAGAFMKMEVTGIQSSLLHVDFHSDYKNPTRITFDHDYPSTPEEREQWEAQHRADMSYWPVKPGAIFAEDGLYRAVRTSGGYRGLNLKAFKAGDVATTENVRMPMESAVDINLDGPVQWVWEASAPTPVKQWSLDVIDGTQQFCKPGTECPRSGRWVARIDTTPGYASSDYRYDLSRVVALRRGQQMPPVQGPDTADWEWVGA</sequence>
<proteinExistence type="predicted"/>